<gene>
    <name evidence="2" type="ORF">H0E87_015098</name>
</gene>
<accession>A0A8T2Y3T2</accession>
<dbReference type="PROSITE" id="PS50181">
    <property type="entry name" value="FBOX"/>
    <property type="match status" value="1"/>
</dbReference>
<dbReference type="Proteomes" id="UP000807159">
    <property type="component" value="Chromosome 8"/>
</dbReference>
<dbReference type="PANTHER" id="PTHR31672:SF13">
    <property type="entry name" value="F-BOX PROTEIN CPR30-LIKE"/>
    <property type="match status" value="1"/>
</dbReference>
<name>A0A8T2Y3T2_POPDE</name>
<dbReference type="Pfam" id="PF07734">
    <property type="entry name" value="FBA_1"/>
    <property type="match status" value="1"/>
</dbReference>
<dbReference type="Gene3D" id="1.20.1280.50">
    <property type="match status" value="1"/>
</dbReference>
<dbReference type="InterPro" id="IPR001810">
    <property type="entry name" value="F-box_dom"/>
</dbReference>
<dbReference type="NCBIfam" id="TIGR01640">
    <property type="entry name" value="F_box_assoc_1"/>
    <property type="match status" value="1"/>
</dbReference>
<feature type="domain" description="F-box" evidence="1">
    <location>
        <begin position="22"/>
        <end position="67"/>
    </location>
</feature>
<dbReference type="InterPro" id="IPR036047">
    <property type="entry name" value="F-box-like_dom_sf"/>
</dbReference>
<dbReference type="Pfam" id="PF00646">
    <property type="entry name" value="F-box"/>
    <property type="match status" value="1"/>
</dbReference>
<dbReference type="AlphaFoldDB" id="A0A8T2Y3T2"/>
<protein>
    <recommendedName>
        <fullName evidence="1">F-box domain-containing protein</fullName>
    </recommendedName>
</protein>
<dbReference type="InterPro" id="IPR050796">
    <property type="entry name" value="SCF_F-box_component"/>
</dbReference>
<reference evidence="2" key="1">
    <citation type="journal article" date="2021" name="J. Hered.">
        <title>Genome Assembly of Salicaceae Populus deltoides (Eastern Cottonwood) I-69 Based on Nanopore Sequencing and Hi-C Technologies.</title>
        <authorList>
            <person name="Bai S."/>
            <person name="Wu H."/>
            <person name="Zhang J."/>
            <person name="Pan Z."/>
            <person name="Zhao W."/>
            <person name="Li Z."/>
            <person name="Tong C."/>
        </authorList>
    </citation>
    <scope>NUCLEOTIDE SEQUENCE</scope>
    <source>
        <tissue evidence="2">Leaf</tissue>
    </source>
</reference>
<comment type="caution">
    <text evidence="2">The sequence shown here is derived from an EMBL/GenBank/DDBJ whole genome shotgun (WGS) entry which is preliminary data.</text>
</comment>
<dbReference type="EMBL" id="JACEGQ020000008">
    <property type="protein sequence ID" value="KAH8499730.1"/>
    <property type="molecule type" value="Genomic_DNA"/>
</dbReference>
<sequence length="495" mass="56680">MDDNPRKSASSSQIPIVIASSECLMNKLPSCLIMDILSRLPIKTILNCRCVCKTWLHYISDSFFAKLHLERSPTSLLVKTISNNPESRSVQLVQITGKPVGLRFRVVEEMKFVQEINLPYNNDFLIQNSCNGLLCISKTFQDGSHDDIYLCNPILGEYISIPLAAGQGKWHKRRFSLGYSAITKEYKVVHTFYSKKGPDSQPEAEIYTIGTGKWRSIHKALHILDIFMFDSFVCGSIHWELRGEDNCVNSIGSFNFENEQFSQLSLPPRYDEGDVTLTVFEGCLAVSFFNTCCDTQFEIWVMKEYGNKQSWTKQFTIKNLGFENHYEPLIFLHNGLILMMDNHECFVIYDTRRKFMKVIRICQTQGSKYAIAYKPSFVSLKDVGKGEQLKMSREEQFPLEVLVLQEYNQKRVHVYLLTFWNSCVKIFSPSSSQRLHLLLITGILTIWSHAGSKLVEKMTSPLLKDRAYNCTSHDQLSESTPPQHSAEFLPVIASS</sequence>
<dbReference type="SUPFAM" id="SSF81383">
    <property type="entry name" value="F-box domain"/>
    <property type="match status" value="1"/>
</dbReference>
<dbReference type="SMART" id="SM00256">
    <property type="entry name" value="FBOX"/>
    <property type="match status" value="1"/>
</dbReference>
<organism evidence="2 3">
    <name type="scientific">Populus deltoides</name>
    <name type="common">Eastern poplar</name>
    <name type="synonym">Eastern cottonwood</name>
    <dbReference type="NCBI Taxonomy" id="3696"/>
    <lineage>
        <taxon>Eukaryota</taxon>
        <taxon>Viridiplantae</taxon>
        <taxon>Streptophyta</taxon>
        <taxon>Embryophyta</taxon>
        <taxon>Tracheophyta</taxon>
        <taxon>Spermatophyta</taxon>
        <taxon>Magnoliopsida</taxon>
        <taxon>eudicotyledons</taxon>
        <taxon>Gunneridae</taxon>
        <taxon>Pentapetalae</taxon>
        <taxon>rosids</taxon>
        <taxon>fabids</taxon>
        <taxon>Malpighiales</taxon>
        <taxon>Salicaceae</taxon>
        <taxon>Saliceae</taxon>
        <taxon>Populus</taxon>
    </lineage>
</organism>
<dbReference type="InterPro" id="IPR006527">
    <property type="entry name" value="F-box-assoc_dom_typ1"/>
</dbReference>
<evidence type="ECO:0000313" key="3">
    <source>
        <dbReference type="Proteomes" id="UP000807159"/>
    </source>
</evidence>
<dbReference type="InterPro" id="IPR017451">
    <property type="entry name" value="F-box-assoc_interact_dom"/>
</dbReference>
<evidence type="ECO:0000313" key="2">
    <source>
        <dbReference type="EMBL" id="KAH8499730.1"/>
    </source>
</evidence>
<dbReference type="PANTHER" id="PTHR31672">
    <property type="entry name" value="BNACNNG10540D PROTEIN"/>
    <property type="match status" value="1"/>
</dbReference>
<evidence type="ECO:0000259" key="1">
    <source>
        <dbReference type="PROSITE" id="PS50181"/>
    </source>
</evidence>
<proteinExistence type="predicted"/>
<keyword evidence="3" id="KW-1185">Reference proteome</keyword>